<dbReference type="InterPro" id="IPR029058">
    <property type="entry name" value="AB_hydrolase_fold"/>
</dbReference>
<dbReference type="Pfam" id="PF01764">
    <property type="entry name" value="Lipase_3"/>
    <property type="match status" value="1"/>
</dbReference>
<protein>
    <submittedName>
        <fullName evidence="5">Alpha/Beta hydrolase protein</fullName>
    </submittedName>
</protein>
<dbReference type="InterPro" id="IPR051218">
    <property type="entry name" value="Sec_MonoDiacylglyc_Lipase"/>
</dbReference>
<dbReference type="CDD" id="cd00519">
    <property type="entry name" value="Lipase_3"/>
    <property type="match status" value="1"/>
</dbReference>
<evidence type="ECO:0000256" key="1">
    <source>
        <dbReference type="ARBA" id="ARBA00043996"/>
    </source>
</evidence>
<comment type="catalytic activity">
    <reaction evidence="3">
        <text>a monoacylglycerol + H2O = glycerol + a fatty acid + H(+)</text>
        <dbReference type="Rhea" id="RHEA:15245"/>
        <dbReference type="ChEBI" id="CHEBI:15377"/>
        <dbReference type="ChEBI" id="CHEBI:15378"/>
        <dbReference type="ChEBI" id="CHEBI:17408"/>
        <dbReference type="ChEBI" id="CHEBI:17754"/>
        <dbReference type="ChEBI" id="CHEBI:28868"/>
    </reaction>
</comment>
<comment type="catalytic activity">
    <reaction evidence="2">
        <text>a diacylglycerol + H2O = a monoacylglycerol + a fatty acid + H(+)</text>
        <dbReference type="Rhea" id="RHEA:32731"/>
        <dbReference type="ChEBI" id="CHEBI:15377"/>
        <dbReference type="ChEBI" id="CHEBI:15378"/>
        <dbReference type="ChEBI" id="CHEBI:17408"/>
        <dbReference type="ChEBI" id="CHEBI:18035"/>
        <dbReference type="ChEBI" id="CHEBI:28868"/>
    </reaction>
</comment>
<dbReference type="GO" id="GO:0016787">
    <property type="term" value="F:hydrolase activity"/>
    <property type="evidence" value="ECO:0007669"/>
    <property type="project" value="UniProtKB-KW"/>
</dbReference>
<dbReference type="OrthoDB" id="426718at2759"/>
<organism evidence="5 6">
    <name type="scientific">Clohesyomyces aquaticus</name>
    <dbReference type="NCBI Taxonomy" id="1231657"/>
    <lineage>
        <taxon>Eukaryota</taxon>
        <taxon>Fungi</taxon>
        <taxon>Dikarya</taxon>
        <taxon>Ascomycota</taxon>
        <taxon>Pezizomycotina</taxon>
        <taxon>Dothideomycetes</taxon>
        <taxon>Pleosporomycetidae</taxon>
        <taxon>Pleosporales</taxon>
        <taxon>Lindgomycetaceae</taxon>
        <taxon>Clohesyomyces</taxon>
    </lineage>
</organism>
<evidence type="ECO:0000256" key="3">
    <source>
        <dbReference type="ARBA" id="ARBA00048461"/>
    </source>
</evidence>
<dbReference type="PANTHER" id="PTHR45856:SF24">
    <property type="entry name" value="FUNGAL LIPASE-LIKE DOMAIN-CONTAINING PROTEIN"/>
    <property type="match status" value="1"/>
</dbReference>
<dbReference type="PANTHER" id="PTHR45856">
    <property type="entry name" value="ALPHA/BETA-HYDROLASES SUPERFAMILY PROTEIN"/>
    <property type="match status" value="1"/>
</dbReference>
<dbReference type="Proteomes" id="UP000193144">
    <property type="component" value="Unassembled WGS sequence"/>
</dbReference>
<accession>A0A1Y1ZK32</accession>
<comment type="caution">
    <text evidence="5">The sequence shown here is derived from an EMBL/GenBank/DDBJ whole genome shotgun (WGS) entry which is preliminary data.</text>
</comment>
<evidence type="ECO:0000313" key="6">
    <source>
        <dbReference type="Proteomes" id="UP000193144"/>
    </source>
</evidence>
<dbReference type="AlphaFoldDB" id="A0A1Y1ZK32"/>
<gene>
    <name evidence="5" type="ORF">BCR34DRAFT_601905</name>
</gene>
<dbReference type="SUPFAM" id="SSF53474">
    <property type="entry name" value="alpha/beta-Hydrolases"/>
    <property type="match status" value="1"/>
</dbReference>
<evidence type="ECO:0000259" key="4">
    <source>
        <dbReference type="Pfam" id="PF01764"/>
    </source>
</evidence>
<sequence length="388" mass="42083">MEKFIKSSLARRVAATSAQQSAAVSASVHANSAANSAGASTNLAEISLTLDTLLNRLTENERLSIGEENVATRLQRLCEQYPQSHAPTHLSEWQSDRETLEIVHIAADCAESVYARKHKTVIPGISLPSSSYDLVHQIAATAAGDFKATAIRVHNPSRTLVVAIRGTNKTSPIDWITNANGEPVDATGFLSPLPEVKAHSGFLYVAQSMVPDILSAIGSYTEPLDRICFAGHSAGGAVAALLYLHFQLSHSLAIPGDCITFAAPPVISIPNVHTNPDLQSPNTCFLALVTHGDPVPRADRPYIRQLLQLYSNPSDLPRDADFHFDPPELWNAGNPIILFDKNPDGDEEQITAVEATAGLEKFLWGNVKMHDLKIYLEMLSDLRVSERS</sequence>
<dbReference type="STRING" id="1231657.A0A1Y1ZK32"/>
<keyword evidence="5" id="KW-0378">Hydrolase</keyword>
<evidence type="ECO:0000313" key="5">
    <source>
        <dbReference type="EMBL" id="ORY10613.1"/>
    </source>
</evidence>
<feature type="domain" description="Fungal lipase-type" evidence="4">
    <location>
        <begin position="161"/>
        <end position="298"/>
    </location>
</feature>
<dbReference type="GO" id="GO:0006629">
    <property type="term" value="P:lipid metabolic process"/>
    <property type="evidence" value="ECO:0007669"/>
    <property type="project" value="InterPro"/>
</dbReference>
<dbReference type="EMBL" id="MCFA01000070">
    <property type="protein sequence ID" value="ORY10613.1"/>
    <property type="molecule type" value="Genomic_DNA"/>
</dbReference>
<evidence type="ECO:0000256" key="2">
    <source>
        <dbReference type="ARBA" id="ARBA00047591"/>
    </source>
</evidence>
<dbReference type="InterPro" id="IPR002921">
    <property type="entry name" value="Fungal_lipase-type"/>
</dbReference>
<keyword evidence="6" id="KW-1185">Reference proteome</keyword>
<dbReference type="Gene3D" id="3.40.50.1820">
    <property type="entry name" value="alpha/beta hydrolase"/>
    <property type="match status" value="1"/>
</dbReference>
<name>A0A1Y1ZK32_9PLEO</name>
<reference evidence="5 6" key="1">
    <citation type="submission" date="2016-07" db="EMBL/GenBank/DDBJ databases">
        <title>Pervasive Adenine N6-methylation of Active Genes in Fungi.</title>
        <authorList>
            <consortium name="DOE Joint Genome Institute"/>
            <person name="Mondo S.J."/>
            <person name="Dannebaum R.O."/>
            <person name="Kuo R.C."/>
            <person name="Labutti K."/>
            <person name="Haridas S."/>
            <person name="Kuo A."/>
            <person name="Salamov A."/>
            <person name="Ahrendt S.R."/>
            <person name="Lipzen A."/>
            <person name="Sullivan W."/>
            <person name="Andreopoulos W.B."/>
            <person name="Clum A."/>
            <person name="Lindquist E."/>
            <person name="Daum C."/>
            <person name="Ramamoorthy G.K."/>
            <person name="Gryganskyi A."/>
            <person name="Culley D."/>
            <person name="Magnuson J.K."/>
            <person name="James T.Y."/>
            <person name="O'Malley M.A."/>
            <person name="Stajich J.E."/>
            <person name="Spatafora J.W."/>
            <person name="Visel A."/>
            <person name="Grigoriev I.V."/>
        </authorList>
    </citation>
    <scope>NUCLEOTIDE SEQUENCE [LARGE SCALE GENOMIC DNA]</scope>
    <source>
        <strain evidence="5 6">CBS 115471</strain>
    </source>
</reference>
<comment type="similarity">
    <text evidence="1">Belongs to the AB hydrolase superfamily. Lipase family. Class 3 subfamily.</text>
</comment>
<proteinExistence type="inferred from homology"/>